<keyword evidence="1" id="KW-1133">Transmembrane helix</keyword>
<dbReference type="HOGENOM" id="CLU_2855043_0_0_10"/>
<feature type="non-terminal residue" evidence="2">
    <location>
        <position position="1"/>
    </location>
</feature>
<organism evidence="2 3">
    <name type="scientific">Porphyromonas gingivalis F0570</name>
    <dbReference type="NCBI Taxonomy" id="1227271"/>
    <lineage>
        <taxon>Bacteria</taxon>
        <taxon>Pseudomonadati</taxon>
        <taxon>Bacteroidota</taxon>
        <taxon>Bacteroidia</taxon>
        <taxon>Bacteroidales</taxon>
        <taxon>Porphyromonadaceae</taxon>
        <taxon>Porphyromonas</taxon>
    </lineage>
</organism>
<evidence type="ECO:0000313" key="2">
    <source>
        <dbReference type="EMBL" id="ERJ64554.1"/>
    </source>
</evidence>
<dbReference type="EMBL" id="AWUW01000130">
    <property type="protein sequence ID" value="ERJ64554.1"/>
    <property type="molecule type" value="Genomic_DNA"/>
</dbReference>
<dbReference type="AlphaFoldDB" id="A0A0E2LNU0"/>
<keyword evidence="1" id="KW-0812">Transmembrane</keyword>
<gene>
    <name evidence="2" type="ORF">HMPREF1555_01811</name>
</gene>
<evidence type="ECO:0000313" key="3">
    <source>
        <dbReference type="Proteomes" id="UP000016630"/>
    </source>
</evidence>
<dbReference type="Proteomes" id="UP000016630">
    <property type="component" value="Unassembled WGS sequence"/>
</dbReference>
<feature type="transmembrane region" description="Helical" evidence="1">
    <location>
        <begin position="44"/>
        <end position="64"/>
    </location>
</feature>
<evidence type="ECO:0000256" key="1">
    <source>
        <dbReference type="SAM" id="Phobius"/>
    </source>
</evidence>
<keyword evidence="1" id="KW-0472">Membrane</keyword>
<accession>A0A0E2LNU0</accession>
<proteinExistence type="predicted"/>
<sequence length="65" mass="7366">ANCQLFSVHVNFPAISGSRFVVLILSTIFLMVYLLFPAKNARPLFVRFFLVFLAFPGLLDNFALK</sequence>
<comment type="caution">
    <text evidence="2">The sequence shown here is derived from an EMBL/GenBank/DDBJ whole genome shotgun (WGS) entry which is preliminary data.</text>
</comment>
<feature type="transmembrane region" description="Helical" evidence="1">
    <location>
        <begin position="20"/>
        <end position="38"/>
    </location>
</feature>
<protein>
    <submittedName>
        <fullName evidence="2">Uncharacterized protein</fullName>
    </submittedName>
</protein>
<name>A0A0E2LNU0_PORGN</name>
<reference evidence="2 3" key="1">
    <citation type="submission" date="2013-06" db="EMBL/GenBank/DDBJ databases">
        <authorList>
            <person name="Weinstock G."/>
            <person name="Sodergren E."/>
            <person name="Lobos E.A."/>
            <person name="Fulton L."/>
            <person name="Fulton R."/>
            <person name="Courtney L."/>
            <person name="Fronick C."/>
            <person name="O'Laughlin M."/>
            <person name="Godfrey J."/>
            <person name="Wilson R.M."/>
            <person name="Miner T."/>
            <person name="Farmer C."/>
            <person name="Delehaunty K."/>
            <person name="Cordes M."/>
            <person name="Minx P."/>
            <person name="Tomlinson C."/>
            <person name="Chen J."/>
            <person name="Wollam A."/>
            <person name="Pepin K.H."/>
            <person name="Bhonagiri V."/>
            <person name="Zhang X."/>
            <person name="Warren W."/>
            <person name="Mitreva M."/>
            <person name="Mardis E.R."/>
            <person name="Wilson R.K."/>
        </authorList>
    </citation>
    <scope>NUCLEOTIDE SEQUENCE [LARGE SCALE GENOMIC DNA]</scope>
    <source>
        <strain evidence="2 3">F0570</strain>
    </source>
</reference>